<evidence type="ECO:0000256" key="2">
    <source>
        <dbReference type="ARBA" id="ARBA00023239"/>
    </source>
</evidence>
<reference evidence="3 4" key="1">
    <citation type="journal article" date="2015" name="Stand. Genomic Sci.">
        <title>Genomic Encyclopedia of Bacterial and Archaeal Type Strains, Phase III: the genomes of soil and plant-associated and newly described type strains.</title>
        <authorList>
            <person name="Whitman W.B."/>
            <person name="Woyke T."/>
            <person name="Klenk H.P."/>
            <person name="Zhou Y."/>
            <person name="Lilburn T.G."/>
            <person name="Beck B.J."/>
            <person name="De Vos P."/>
            <person name="Vandamme P."/>
            <person name="Eisen J.A."/>
            <person name="Garrity G."/>
            <person name="Hugenholtz P."/>
            <person name="Kyrpides N.C."/>
        </authorList>
    </citation>
    <scope>NUCLEOTIDE SEQUENCE [LARGE SCALE GENOMIC DNA]</scope>
    <source>
        <strain evidence="3 4">CGMCC 1.2546</strain>
    </source>
</reference>
<evidence type="ECO:0000313" key="4">
    <source>
        <dbReference type="Proteomes" id="UP000317122"/>
    </source>
</evidence>
<keyword evidence="2" id="KW-0456">Lyase</keyword>
<proteinExistence type="inferred from homology"/>
<dbReference type="Gene3D" id="3.40.1640.10">
    <property type="entry name" value="PSTPO5379-like"/>
    <property type="match status" value="1"/>
</dbReference>
<dbReference type="AlphaFoldDB" id="A0A562PCK7"/>
<gene>
    <name evidence="3" type="ORF">IQ26_00884</name>
</gene>
<dbReference type="FunFam" id="3.30.2040.10:FF:000001">
    <property type="entry name" value="D-glutamate cyclase, mitochondrial"/>
    <property type="match status" value="1"/>
</dbReference>
<dbReference type="PANTHER" id="PTHR32022">
    <property type="entry name" value="D-GLUTAMATE CYCLASE, MITOCHONDRIAL"/>
    <property type="match status" value="1"/>
</dbReference>
<name>A0A562PCK7_9HYPH</name>
<dbReference type="Gene3D" id="3.30.2040.10">
    <property type="entry name" value="PSTPO5379-like domain"/>
    <property type="match status" value="1"/>
</dbReference>
<organism evidence="3 4">
    <name type="scientific">Mesorhizobium tianshanense</name>
    <dbReference type="NCBI Taxonomy" id="39844"/>
    <lineage>
        <taxon>Bacteria</taxon>
        <taxon>Pseudomonadati</taxon>
        <taxon>Pseudomonadota</taxon>
        <taxon>Alphaproteobacteria</taxon>
        <taxon>Hyphomicrobiales</taxon>
        <taxon>Phyllobacteriaceae</taxon>
        <taxon>Mesorhizobium</taxon>
    </lineage>
</organism>
<dbReference type="SUPFAM" id="SSF160920">
    <property type="entry name" value="PSTPO5379-like"/>
    <property type="match status" value="1"/>
</dbReference>
<comment type="similarity">
    <text evidence="1">Belongs to the D-glutamate cyclase family.</text>
</comment>
<dbReference type="GO" id="GO:0006536">
    <property type="term" value="P:glutamate metabolic process"/>
    <property type="evidence" value="ECO:0007669"/>
    <property type="project" value="TreeGrafter"/>
</dbReference>
<comment type="caution">
    <text evidence="3">The sequence shown here is derived from an EMBL/GenBank/DDBJ whole genome shotgun (WGS) entry which is preliminary data.</text>
</comment>
<dbReference type="PANTHER" id="PTHR32022:SF10">
    <property type="entry name" value="D-GLUTAMATE CYCLASE, MITOCHONDRIAL"/>
    <property type="match status" value="1"/>
</dbReference>
<protein>
    <submittedName>
        <fullName evidence="3">Uncharacterized protein YcsI (UPF0317 family)</fullName>
    </submittedName>
</protein>
<evidence type="ECO:0000256" key="1">
    <source>
        <dbReference type="ARBA" id="ARBA00007896"/>
    </source>
</evidence>
<dbReference type="InterPro" id="IPR038021">
    <property type="entry name" value="Putative_hydro-lyase"/>
</dbReference>
<sequence>MESIARLLPPIYEDLRLVDVARLRRIIRLGAYEGHTGGLAAGRLQASLVVVPRSFASDFHRFCVSNPKACPLVAVGRAGSPFMPTLGDVDVRTDIPQYEVYRFGELIRQQADIVDIWREDFSAFALGSSSTFEHALIERGVAPRNFVVHRVAPMFRSSIRTTRVGVFGGDMVVSMRPVRLSQVDTVRAVTARFPHAHGAPIHVGDPRVIGIEDIGDPDWGEPVEVREGEVPVFWASGATAQSVVAGARLEVAIVQTPGHMLITDVTARENVGAFKIY</sequence>
<keyword evidence="4" id="KW-1185">Reference proteome</keyword>
<dbReference type="InterPro" id="IPR009906">
    <property type="entry name" value="D-Glu_cyclase"/>
</dbReference>
<dbReference type="GO" id="GO:0047820">
    <property type="term" value="F:D-glutamate cyclase activity"/>
    <property type="evidence" value="ECO:0007669"/>
    <property type="project" value="TreeGrafter"/>
</dbReference>
<dbReference type="Proteomes" id="UP000317122">
    <property type="component" value="Unassembled WGS sequence"/>
</dbReference>
<evidence type="ECO:0000313" key="3">
    <source>
        <dbReference type="EMBL" id="TWI41960.1"/>
    </source>
</evidence>
<dbReference type="Pfam" id="PF07286">
    <property type="entry name" value="D-Glu_cyclase"/>
    <property type="match status" value="1"/>
</dbReference>
<accession>A0A562PCK7</accession>
<dbReference type="EMBL" id="VLKT01000004">
    <property type="protein sequence ID" value="TWI41960.1"/>
    <property type="molecule type" value="Genomic_DNA"/>
</dbReference>